<dbReference type="InterPro" id="IPR053174">
    <property type="entry name" value="LpxI"/>
</dbReference>
<dbReference type="PANTHER" id="PTHR39962">
    <property type="entry name" value="BLL4848 PROTEIN"/>
    <property type="match status" value="1"/>
</dbReference>
<sequence length="292" mass="30427">MTDGRPAQRDRLAIIAGGGLLPRYVADAARARGENPYILALTDESADDWSGYDHQVISIGNYAGIGAAFRARGIGRAVLSGSVRRRPEWRDIHAPFKALLALPSVVRTLLKGGDDAVLKMVIRLIESEGVRVVGAHDIVPDLLGSEGPLGAVAPDTAAEADIAAAAAAALALGRLDVGQGAVALGGRVVALEGAEGTDAMLERVAQLRASGRISTRRKGVLVKLCKPEQDLRADLPSIGVETLRRARAAGLAGVAVEAGRSLVLEREALVAEADAHGLFVTGIVPGRTEKQR</sequence>
<name>A0A6N8SBS8_9HYPH</name>
<dbReference type="Gene3D" id="3.40.50.20">
    <property type="match status" value="1"/>
</dbReference>
<dbReference type="InterPro" id="IPR041255">
    <property type="entry name" value="LpxI_N"/>
</dbReference>
<evidence type="ECO:0000313" key="4">
    <source>
        <dbReference type="Proteomes" id="UP000435802"/>
    </source>
</evidence>
<dbReference type="OrthoDB" id="9789836at2"/>
<evidence type="ECO:0000259" key="2">
    <source>
        <dbReference type="Pfam" id="PF17930"/>
    </source>
</evidence>
<dbReference type="InterPro" id="IPR043167">
    <property type="entry name" value="LpxI_C_sf"/>
</dbReference>
<evidence type="ECO:0000313" key="3">
    <source>
        <dbReference type="EMBL" id="MXN45897.1"/>
    </source>
</evidence>
<gene>
    <name evidence="3" type="primary">lpxI</name>
    <name evidence="3" type="ORF">GR138_11900</name>
</gene>
<protein>
    <submittedName>
        <fullName evidence="3">UDP-2,3-diacylglucosamine diphosphatase LpxI</fullName>
        <ecNumber evidence="3">3.6.1.54</ecNumber>
    </submittedName>
</protein>
<keyword evidence="4" id="KW-1185">Reference proteome</keyword>
<reference evidence="3 4" key="1">
    <citation type="submission" date="2019-12" db="EMBL/GenBank/DDBJ databases">
        <title>Shinella kummerowiae sp. nov., a symbiotic bacterium isolated from root nodules of the herbal legume Kummerowia stipulacea.</title>
        <authorList>
            <person name="Gao J."/>
        </authorList>
    </citation>
    <scope>NUCLEOTIDE SEQUENCE [LARGE SCALE GENOMIC DNA]</scope>
    <source>
        <strain evidence="3 4">CCBAU 25048</strain>
    </source>
</reference>
<dbReference type="RefSeq" id="WP_160859462.1">
    <property type="nucleotide sequence ID" value="NZ_WUMK01000004.1"/>
</dbReference>
<evidence type="ECO:0000259" key="1">
    <source>
        <dbReference type="Pfam" id="PF06230"/>
    </source>
</evidence>
<dbReference type="GO" id="GO:0016787">
    <property type="term" value="F:hydrolase activity"/>
    <property type="evidence" value="ECO:0007669"/>
    <property type="project" value="UniProtKB-KW"/>
</dbReference>
<dbReference type="Gene3D" id="3.40.140.80">
    <property type="match status" value="1"/>
</dbReference>
<dbReference type="InterPro" id="IPR010415">
    <property type="entry name" value="LpxI_C"/>
</dbReference>
<keyword evidence="3" id="KW-0378">Hydrolase</keyword>
<dbReference type="Pfam" id="PF06230">
    <property type="entry name" value="LpxI_C"/>
    <property type="match status" value="1"/>
</dbReference>
<feature type="domain" description="LpxI C-terminal" evidence="1">
    <location>
        <begin position="146"/>
        <end position="280"/>
    </location>
</feature>
<dbReference type="PANTHER" id="PTHR39962:SF1">
    <property type="entry name" value="LPXI FAMILY PROTEIN"/>
    <property type="match status" value="1"/>
</dbReference>
<feature type="domain" description="LpxI N-terminal" evidence="2">
    <location>
        <begin position="11"/>
        <end position="142"/>
    </location>
</feature>
<dbReference type="EC" id="3.6.1.54" evidence="3"/>
<dbReference type="AlphaFoldDB" id="A0A6N8SBS8"/>
<comment type="caution">
    <text evidence="3">The sequence shown here is derived from an EMBL/GenBank/DDBJ whole genome shotgun (WGS) entry which is preliminary data.</text>
</comment>
<dbReference type="Pfam" id="PF17930">
    <property type="entry name" value="LpxI_N"/>
    <property type="match status" value="1"/>
</dbReference>
<organism evidence="3 4">
    <name type="scientific">Shinella kummerowiae</name>
    <dbReference type="NCBI Taxonomy" id="417745"/>
    <lineage>
        <taxon>Bacteria</taxon>
        <taxon>Pseudomonadati</taxon>
        <taxon>Pseudomonadota</taxon>
        <taxon>Alphaproteobacteria</taxon>
        <taxon>Hyphomicrobiales</taxon>
        <taxon>Rhizobiaceae</taxon>
        <taxon>Shinella</taxon>
    </lineage>
</organism>
<dbReference type="EMBL" id="WUMK01000004">
    <property type="protein sequence ID" value="MXN45897.1"/>
    <property type="molecule type" value="Genomic_DNA"/>
</dbReference>
<proteinExistence type="predicted"/>
<accession>A0A6N8SBS8</accession>
<dbReference type="Proteomes" id="UP000435802">
    <property type="component" value="Unassembled WGS sequence"/>
</dbReference>